<dbReference type="EC" id="3.1.4.52" evidence="2"/>
<dbReference type="PANTHER" id="PTHR33121:SF79">
    <property type="entry name" value="CYCLIC DI-GMP PHOSPHODIESTERASE PDED-RELATED"/>
    <property type="match status" value="1"/>
</dbReference>
<dbReference type="Proteomes" id="UP000217349">
    <property type="component" value="Chromosome"/>
</dbReference>
<dbReference type="OrthoDB" id="9790732at2"/>
<dbReference type="InterPro" id="IPR009050">
    <property type="entry name" value="Globin-like_sf"/>
</dbReference>
<organism evidence="2 3">
    <name type="scientific">Sulfurospirillum diekertiae</name>
    <dbReference type="NCBI Taxonomy" id="1854492"/>
    <lineage>
        <taxon>Bacteria</taxon>
        <taxon>Pseudomonadati</taxon>
        <taxon>Campylobacterota</taxon>
        <taxon>Epsilonproteobacteria</taxon>
        <taxon>Campylobacterales</taxon>
        <taxon>Sulfurospirillaceae</taxon>
        <taxon>Sulfurospirillum</taxon>
    </lineage>
</organism>
<sequence length="403" mass="46898">MYNFQLLLHNYAFNENDVRILKELSPLARTNVDDFLILFYKRIFTFEHASHFLSNDTIIQRHRRKIRAWFLRLFNGIYDEAYFEMLHRISQTHVRIALPNHYVNAALHVVRSFLREMLISHQRIDALKSVDKLIDMHIDALSGIYNATEQTDILKTIKTIHQSLHKEGKGVIPYVQPIFNARTLQLDKYECLMRIKDINEIILPFKFIEIAQKTGLYCDLSRLMMSKVLDFFSEREEAFNINLSFEDVNEYVTKDFLEKRLSTFTRPSRITFEILESQSFDNTKALEEFIVMVRSYGCQIAIDDFGTGFSNFDHILSLSPNSLKIDGSLIKDIDHNTMHYDIVENIHQLAHKLGIATVAEYVHSKAVLQKVQAIGIDYAQGFYLGIPQEIGTITCKTSNVIEN</sequence>
<dbReference type="AlphaFoldDB" id="A0A290HD19"/>
<dbReference type="Pfam" id="PF11563">
    <property type="entry name" value="Protoglobin"/>
    <property type="match status" value="1"/>
</dbReference>
<reference evidence="3" key="1">
    <citation type="submission" date="2017-09" db="EMBL/GenBank/DDBJ databases">
        <title>The complete genome of Sulfurospirillum sp. JPD-1.</title>
        <authorList>
            <person name="Goris T."/>
        </authorList>
    </citation>
    <scope>NUCLEOTIDE SEQUENCE [LARGE SCALE GENOMIC DNA]</scope>
    <source>
        <strain evidence="3">JPD-1</strain>
    </source>
</reference>
<evidence type="ECO:0000259" key="1">
    <source>
        <dbReference type="PROSITE" id="PS50883"/>
    </source>
</evidence>
<dbReference type="SUPFAM" id="SSF141868">
    <property type="entry name" value="EAL domain-like"/>
    <property type="match status" value="1"/>
</dbReference>
<dbReference type="InterPro" id="IPR044398">
    <property type="entry name" value="Globin-sensor_dom"/>
</dbReference>
<gene>
    <name evidence="2" type="ORF">SJPD1_1009</name>
</gene>
<dbReference type="Pfam" id="PF00563">
    <property type="entry name" value="EAL"/>
    <property type="match status" value="1"/>
</dbReference>
<dbReference type="InterPro" id="IPR050706">
    <property type="entry name" value="Cyclic-di-GMP_PDE-like"/>
</dbReference>
<dbReference type="EMBL" id="CP023275">
    <property type="protein sequence ID" value="ATB69121.1"/>
    <property type="molecule type" value="Genomic_DNA"/>
</dbReference>
<dbReference type="RefSeq" id="WP_096046243.1">
    <property type="nucleotide sequence ID" value="NZ_CP023275.1"/>
</dbReference>
<dbReference type="SMART" id="SM00052">
    <property type="entry name" value="EAL"/>
    <property type="match status" value="1"/>
</dbReference>
<dbReference type="PANTHER" id="PTHR33121">
    <property type="entry name" value="CYCLIC DI-GMP PHOSPHODIESTERASE PDEF"/>
    <property type="match status" value="1"/>
</dbReference>
<evidence type="ECO:0000313" key="2">
    <source>
        <dbReference type="EMBL" id="ATB69121.1"/>
    </source>
</evidence>
<proteinExistence type="predicted"/>
<dbReference type="GO" id="GO:0071111">
    <property type="term" value="F:cyclic-guanylate-specific phosphodiesterase activity"/>
    <property type="evidence" value="ECO:0007669"/>
    <property type="project" value="UniProtKB-EC"/>
</dbReference>
<evidence type="ECO:0000313" key="3">
    <source>
        <dbReference type="Proteomes" id="UP000217349"/>
    </source>
</evidence>
<dbReference type="Gene3D" id="3.20.20.450">
    <property type="entry name" value="EAL domain"/>
    <property type="match status" value="1"/>
</dbReference>
<dbReference type="InterPro" id="IPR012292">
    <property type="entry name" value="Globin/Proto"/>
</dbReference>
<dbReference type="Gene3D" id="1.10.490.10">
    <property type="entry name" value="Globins"/>
    <property type="match status" value="1"/>
</dbReference>
<dbReference type="SUPFAM" id="SSF46458">
    <property type="entry name" value="Globin-like"/>
    <property type="match status" value="1"/>
</dbReference>
<dbReference type="PROSITE" id="PS50883">
    <property type="entry name" value="EAL"/>
    <property type="match status" value="1"/>
</dbReference>
<dbReference type="InterPro" id="IPR035919">
    <property type="entry name" value="EAL_sf"/>
</dbReference>
<dbReference type="KEGG" id="sulj:SJPD1_1009"/>
<accession>A0A290HD19</accession>
<dbReference type="CDD" id="cd01948">
    <property type="entry name" value="EAL"/>
    <property type="match status" value="1"/>
</dbReference>
<feature type="domain" description="EAL" evidence="1">
    <location>
        <begin position="153"/>
        <end position="401"/>
    </location>
</feature>
<name>A0A290HD19_9BACT</name>
<dbReference type="InterPro" id="IPR001633">
    <property type="entry name" value="EAL_dom"/>
</dbReference>
<dbReference type="GO" id="GO:0020037">
    <property type="term" value="F:heme binding"/>
    <property type="evidence" value="ECO:0007669"/>
    <property type="project" value="InterPro"/>
</dbReference>
<keyword evidence="2" id="KW-0378">Hydrolase</keyword>
<dbReference type="GO" id="GO:0019825">
    <property type="term" value="F:oxygen binding"/>
    <property type="evidence" value="ECO:0007669"/>
    <property type="project" value="InterPro"/>
</dbReference>
<protein>
    <submittedName>
        <fullName evidence="2">GGDEF/EAL domain containing response regulator receiver</fullName>
        <ecNumber evidence="2">3.1.4.52</ecNumber>
    </submittedName>
</protein>